<organism evidence="4 5">
    <name type="scientific">Trema orientale</name>
    <name type="common">Charcoal tree</name>
    <name type="synonym">Celtis orientalis</name>
    <dbReference type="NCBI Taxonomy" id="63057"/>
    <lineage>
        <taxon>Eukaryota</taxon>
        <taxon>Viridiplantae</taxon>
        <taxon>Streptophyta</taxon>
        <taxon>Embryophyta</taxon>
        <taxon>Tracheophyta</taxon>
        <taxon>Spermatophyta</taxon>
        <taxon>Magnoliopsida</taxon>
        <taxon>eudicotyledons</taxon>
        <taxon>Gunneridae</taxon>
        <taxon>Pentapetalae</taxon>
        <taxon>rosids</taxon>
        <taxon>fabids</taxon>
        <taxon>Rosales</taxon>
        <taxon>Cannabaceae</taxon>
        <taxon>Trema</taxon>
    </lineage>
</organism>
<dbReference type="InParanoid" id="A0A2P5FR54"/>
<reference evidence="5" key="1">
    <citation type="submission" date="2016-06" db="EMBL/GenBank/DDBJ databases">
        <title>Parallel loss of symbiosis genes in relatives of nitrogen-fixing non-legume Parasponia.</title>
        <authorList>
            <person name="Van Velzen R."/>
            <person name="Holmer R."/>
            <person name="Bu F."/>
            <person name="Rutten L."/>
            <person name="Van Zeijl A."/>
            <person name="Liu W."/>
            <person name="Santuari L."/>
            <person name="Cao Q."/>
            <person name="Sharma T."/>
            <person name="Shen D."/>
            <person name="Roswanjaya Y."/>
            <person name="Wardhani T."/>
            <person name="Kalhor M.S."/>
            <person name="Jansen J."/>
            <person name="Van den Hoogen J."/>
            <person name="Gungor B."/>
            <person name="Hartog M."/>
            <person name="Hontelez J."/>
            <person name="Verver J."/>
            <person name="Yang W.-C."/>
            <person name="Schijlen E."/>
            <person name="Repin R."/>
            <person name="Schilthuizen M."/>
            <person name="Schranz E."/>
            <person name="Heidstra R."/>
            <person name="Miyata K."/>
            <person name="Fedorova E."/>
            <person name="Kohlen W."/>
            <person name="Bisseling T."/>
            <person name="Smit S."/>
            <person name="Geurts R."/>
        </authorList>
    </citation>
    <scope>NUCLEOTIDE SEQUENCE [LARGE SCALE GENOMIC DNA]</scope>
    <source>
        <strain evidence="5">cv. RG33-2</strain>
    </source>
</reference>
<dbReference type="EMBL" id="JXTC01000014">
    <property type="protein sequence ID" value="POO00275.1"/>
    <property type="molecule type" value="Genomic_DNA"/>
</dbReference>
<comment type="similarity">
    <text evidence="1">Belongs to the brassicaceae elicitor peptide family.</text>
</comment>
<evidence type="ECO:0000256" key="2">
    <source>
        <dbReference type="ARBA" id="ARBA00022821"/>
    </source>
</evidence>
<dbReference type="OrthoDB" id="1160919at2759"/>
<sequence>MESSSSLSPSNPFYFLEEALKAFFKCLGIESHKTLEDQAATSDQAYPPGHAYSNTEDPDQIVISTRNAPKSGLVRGGGGQHF</sequence>
<dbReference type="InterPro" id="IPR035176">
    <property type="entry name" value="PEP"/>
</dbReference>
<accession>A0A2P5FR54</accession>
<dbReference type="GO" id="GO:0045087">
    <property type="term" value="P:innate immune response"/>
    <property type="evidence" value="ECO:0007669"/>
    <property type="project" value="InterPro"/>
</dbReference>
<proteinExistence type="inferred from homology"/>
<gene>
    <name evidence="4" type="ORF">TorRG33x02_040530</name>
</gene>
<protein>
    <submittedName>
        <fullName evidence="4">Uncharacterized protein</fullName>
    </submittedName>
</protein>
<dbReference type="Pfam" id="PF17232">
    <property type="entry name" value="Pep1_7"/>
    <property type="match status" value="1"/>
</dbReference>
<evidence type="ECO:0000256" key="3">
    <source>
        <dbReference type="SAM" id="MobiDB-lite"/>
    </source>
</evidence>
<evidence type="ECO:0000313" key="4">
    <source>
        <dbReference type="EMBL" id="POO00275.1"/>
    </source>
</evidence>
<keyword evidence="2" id="KW-0611">Plant defense</keyword>
<name>A0A2P5FR54_TREOI</name>
<keyword evidence="5" id="KW-1185">Reference proteome</keyword>
<dbReference type="AlphaFoldDB" id="A0A2P5FR54"/>
<feature type="region of interest" description="Disordered" evidence="3">
    <location>
        <begin position="38"/>
        <end position="60"/>
    </location>
</feature>
<dbReference type="Proteomes" id="UP000237000">
    <property type="component" value="Unassembled WGS sequence"/>
</dbReference>
<evidence type="ECO:0000256" key="1">
    <source>
        <dbReference type="ARBA" id="ARBA00011021"/>
    </source>
</evidence>
<evidence type="ECO:0000313" key="5">
    <source>
        <dbReference type="Proteomes" id="UP000237000"/>
    </source>
</evidence>
<comment type="caution">
    <text evidence="4">The sequence shown here is derived from an EMBL/GenBank/DDBJ whole genome shotgun (WGS) entry which is preliminary data.</text>
</comment>